<gene>
    <name evidence="2" type="ORF">EQG79_01815</name>
</gene>
<dbReference type="Proteomes" id="UP000290407">
    <property type="component" value="Unassembled WGS sequence"/>
</dbReference>
<dbReference type="Gene3D" id="2.60.40.4070">
    <property type="match status" value="1"/>
</dbReference>
<dbReference type="Pfam" id="PF01364">
    <property type="entry name" value="Peptidase_C25"/>
    <property type="match status" value="1"/>
</dbReference>
<dbReference type="InterPro" id="IPR013783">
    <property type="entry name" value="Ig-like_fold"/>
</dbReference>
<dbReference type="GO" id="GO:0008234">
    <property type="term" value="F:cysteine-type peptidase activity"/>
    <property type="evidence" value="ECO:0007669"/>
    <property type="project" value="InterPro"/>
</dbReference>
<sequence length="1364" mass="150372">MVLERAERQTLFVHKLKWYVYFDSLPTAMLRPYALTMLCWLVGSAISAQSSPAGNEWITYSQSYYKIPIVQSGLYRITSLDLQKRGVVVQAIDPKTIQLFHRGKEQAIRVVDETDGRFDPDDYIEFYGRGNDGLADSALYRSDADQPGPAQPHSYYSLFSDTTAYFLTWRPGGPAGRRMVTATDTVASDLNPVEYHWAEELRLFTDTYPGYAAGIPPKIEYSHYEPGEGHTGVILQTLPYVTSLLLSNAYRSGPPPQIDILLTGRDYTAHRVEGRVGPAAGAQRLFGSATFSLYGNAHLRDTLSWQDVGSDNQLLVSTAAADGNRYSLSYLRLRYPQRLTANNQPVCLFRLPPHSAGRSRLVVLDVPATARFFDITDPNVPTLIQHRQSGTTARLIVPGSDQERIILCSSQVDPIPTIRPVTFVDWRNRRPTYLIVTHENLMQPTVRSANAVRAYAAYRASVEGGGFDTLTVTMAQLIDQYSYGERHPLAIRRFVDQLLRQSRASGAAPPEFLLLLGRSRSAAGVRHNPDQAGLDLVMTMGFPSSDAALTAGLDGALRDVPRLPTGRINAATPDDVLAYLNKVIEYEQLPSDTPWRKQLLHLSGGTSPDESRLFRSLVDAYGRQATRAALGARVATLNKQTTAPTEDLNIAPQVNEGLGLITFFGHAGLSVTDLNIGFCSDDALGYRNRGRYPVLLINGCAIGNFFFGRPTLTTDWILTPERGAIAAIAQSHLGYVNTLDQYSTVFYGLLTDSTWLDRSIGQLQQETIRRILTQTPTGLALANAQQMVLQGDPAIRPFPFPTPDYGFVPGGLRVEGPNGAALTSASDSVTIRVVIQNTGRYQAGRLPIRIRRFIQGRESGVYNLSWPGTVAYRDTISLTIPNERTTEGANRFDLSVNPADRADAIPEVNRTNNQLQAELPVPGQLPRLIYPPMSAVVAERQIRLIAQPFGQPQQLYTVELDTSARFTSPGRLSWQLTAENGLSLPATLTGPAPTRYFWRVRPVLPAEASWQSAQFTYHPAAADKGLPEGQVWLSTAIATNDLRQGDSVAIPVSFANLSPHPFLDSLVVQQVLYGARLPQPQLSRFRIKAPAPGDTTRFTVRVPTVSIPGLNRLMMTVNPSLQAEYSLLNNTLDLPLPVQADQLAPLLEVAFDGTRINEGAVVSANPVLDILVADDNRSLRRRDTTGMALLLQRPGQLSWERLGWTNARIQPAGADNVFRVRYQLASLAEGDYGLIATAQDAVGNAAVPYRTRFRVVRTPALTDFTAYPNPFRDQLVFSFSLTGESAPNEVQLVITDLMGRPVRHLRSSTTGRPVRVGLNEWVWDGRADTGEDMPAGVYLYRLMINDGWVVPAPPLPHGRLVRVP</sequence>
<proteinExistence type="predicted"/>
<dbReference type="InterPro" id="IPR029030">
    <property type="entry name" value="Caspase-like_dom_sf"/>
</dbReference>
<feature type="domain" description="Gingipain" evidence="1">
    <location>
        <begin position="433"/>
        <end position="796"/>
    </location>
</feature>
<dbReference type="Gene3D" id="3.40.50.1460">
    <property type="match status" value="1"/>
</dbReference>
<protein>
    <recommendedName>
        <fullName evidence="1">Gingipain domain-containing protein</fullName>
    </recommendedName>
</protein>
<evidence type="ECO:0000313" key="3">
    <source>
        <dbReference type="Proteomes" id="UP000290407"/>
    </source>
</evidence>
<accession>A0A4Q2USZ8</accession>
<dbReference type="CDD" id="cd02258">
    <property type="entry name" value="Peptidase_C25_N"/>
    <property type="match status" value="1"/>
</dbReference>
<dbReference type="InterPro" id="IPR001769">
    <property type="entry name" value="Gingipain"/>
</dbReference>
<organism evidence="2 3">
    <name type="scientific">Spirosoma sordidisoli</name>
    <dbReference type="NCBI Taxonomy" id="2502893"/>
    <lineage>
        <taxon>Bacteria</taxon>
        <taxon>Pseudomonadati</taxon>
        <taxon>Bacteroidota</taxon>
        <taxon>Cytophagia</taxon>
        <taxon>Cytophagales</taxon>
        <taxon>Cytophagaceae</taxon>
        <taxon>Spirosoma</taxon>
    </lineage>
</organism>
<dbReference type="GO" id="GO:0006508">
    <property type="term" value="P:proteolysis"/>
    <property type="evidence" value="ECO:0007669"/>
    <property type="project" value="InterPro"/>
</dbReference>
<dbReference type="EMBL" id="SBLB01000001">
    <property type="protein sequence ID" value="RYC70915.1"/>
    <property type="molecule type" value="Genomic_DNA"/>
</dbReference>
<keyword evidence="3" id="KW-1185">Reference proteome</keyword>
<dbReference type="Gene3D" id="2.60.40.10">
    <property type="entry name" value="Immunoglobulins"/>
    <property type="match status" value="1"/>
</dbReference>
<name>A0A4Q2USZ8_9BACT</name>
<evidence type="ECO:0000259" key="1">
    <source>
        <dbReference type="Pfam" id="PF01364"/>
    </source>
</evidence>
<evidence type="ECO:0000313" key="2">
    <source>
        <dbReference type="EMBL" id="RYC70915.1"/>
    </source>
</evidence>
<comment type="caution">
    <text evidence="2">The sequence shown here is derived from an EMBL/GenBank/DDBJ whole genome shotgun (WGS) entry which is preliminary data.</text>
</comment>
<reference evidence="2 3" key="1">
    <citation type="submission" date="2019-01" db="EMBL/GenBank/DDBJ databases">
        <title>Spirosoma flava sp. nov., a propanil-degrading bacterium isolated from herbicide-contaminated soil.</title>
        <authorList>
            <person name="Zhang L."/>
            <person name="Jiang J.-D."/>
        </authorList>
    </citation>
    <scope>NUCLEOTIDE SEQUENCE [LARGE SCALE GENOMIC DNA]</scope>
    <source>
        <strain evidence="2 3">TY50</strain>
    </source>
</reference>
<dbReference type="SUPFAM" id="SSF52129">
    <property type="entry name" value="Caspase-like"/>
    <property type="match status" value="1"/>
</dbReference>